<proteinExistence type="predicted"/>
<dbReference type="AlphaFoldDB" id="A0A7X5YK37"/>
<dbReference type="RefSeq" id="WP_168046483.1">
    <property type="nucleotide sequence ID" value="NZ_JAATJM010000001.1"/>
</dbReference>
<feature type="chain" id="PRO_5031474535" evidence="1">
    <location>
        <begin position="25"/>
        <end position="174"/>
    </location>
</feature>
<feature type="signal peptide" evidence="1">
    <location>
        <begin position="1"/>
        <end position="24"/>
    </location>
</feature>
<evidence type="ECO:0000313" key="3">
    <source>
        <dbReference type="Proteomes" id="UP000587415"/>
    </source>
</evidence>
<reference evidence="2 3" key="1">
    <citation type="submission" date="2020-03" db="EMBL/GenBank/DDBJ databases">
        <title>Genomic Encyclopedia of Type Strains, Phase IV (KMG-IV): sequencing the most valuable type-strain genomes for metagenomic binning, comparative biology and taxonomic classification.</title>
        <authorList>
            <person name="Goeker M."/>
        </authorList>
    </citation>
    <scope>NUCLEOTIDE SEQUENCE [LARGE SCALE GENOMIC DNA]</scope>
    <source>
        <strain evidence="2 3">DSM 4736</strain>
    </source>
</reference>
<evidence type="ECO:0000313" key="2">
    <source>
        <dbReference type="EMBL" id="NJC41396.1"/>
    </source>
</evidence>
<name>A0A7X5YK37_9CAUL</name>
<comment type="caution">
    <text evidence="2">The sequence shown here is derived from an EMBL/GenBank/DDBJ whole genome shotgun (WGS) entry which is preliminary data.</text>
</comment>
<evidence type="ECO:0000256" key="1">
    <source>
        <dbReference type="SAM" id="SignalP"/>
    </source>
</evidence>
<dbReference type="EMBL" id="JAATJM010000001">
    <property type="protein sequence ID" value="NJC41396.1"/>
    <property type="molecule type" value="Genomic_DNA"/>
</dbReference>
<keyword evidence="3" id="KW-1185">Reference proteome</keyword>
<sequence length="174" mass="19067">MKSVASAVVAASLLVVSAPAPARADDIFAGFVMSRVCLPFASRAKTFEGAIRAARDMEFRRPAGPALALEEWETVVELVSKDGRWRVRIEEGPAEGDVPAYSVTCGVSSNQASARELAMVARQVVRNNPRWAQSEGEPWRWDRVTGHPEEYTIQIDVTEAPGERAVLAARGFYY</sequence>
<accession>A0A7X5YK37</accession>
<protein>
    <submittedName>
        <fullName evidence="2">Uncharacterized protein</fullName>
    </submittedName>
</protein>
<gene>
    <name evidence="2" type="ORF">GGQ87_001654</name>
</gene>
<organism evidence="2 3">
    <name type="scientific">Brevundimonas alba</name>
    <dbReference type="NCBI Taxonomy" id="74314"/>
    <lineage>
        <taxon>Bacteria</taxon>
        <taxon>Pseudomonadati</taxon>
        <taxon>Pseudomonadota</taxon>
        <taxon>Alphaproteobacteria</taxon>
        <taxon>Caulobacterales</taxon>
        <taxon>Caulobacteraceae</taxon>
        <taxon>Brevundimonas</taxon>
    </lineage>
</organism>
<keyword evidence="1" id="KW-0732">Signal</keyword>
<dbReference type="Proteomes" id="UP000587415">
    <property type="component" value="Unassembled WGS sequence"/>
</dbReference>